<evidence type="ECO:0000256" key="7">
    <source>
        <dbReference type="ARBA" id="ARBA00022815"/>
    </source>
</evidence>
<feature type="region of interest" description="Disordered" evidence="11">
    <location>
        <begin position="1"/>
        <end position="20"/>
    </location>
</feature>
<evidence type="ECO:0000256" key="1">
    <source>
        <dbReference type="ARBA" id="ARBA00004613"/>
    </source>
</evidence>
<keyword evidence="8" id="KW-1015">Disulfide bond</keyword>
<accession>A0A8C6QPA9</accession>
<comment type="similarity">
    <text evidence="2">Belongs to the adrenomedullin family.</text>
</comment>
<dbReference type="GO" id="GO:0003073">
    <property type="term" value="P:regulation of systemic arterial blood pressure"/>
    <property type="evidence" value="ECO:0007669"/>
    <property type="project" value="Ensembl"/>
</dbReference>
<dbReference type="InterPro" id="IPR021116">
    <property type="entry name" value="Calcitonin/adrenomedullin"/>
</dbReference>
<dbReference type="AlphaFoldDB" id="A0A8C6QPA9"/>
<dbReference type="GO" id="GO:0008284">
    <property type="term" value="P:positive regulation of cell population proliferation"/>
    <property type="evidence" value="ECO:0007669"/>
    <property type="project" value="Ensembl"/>
</dbReference>
<dbReference type="GO" id="GO:2001214">
    <property type="term" value="P:positive regulation of vasculogenesis"/>
    <property type="evidence" value="ECO:0007669"/>
    <property type="project" value="Ensembl"/>
</dbReference>
<proteinExistence type="inferred from homology"/>
<dbReference type="GO" id="GO:1990410">
    <property type="term" value="P:adrenomedullin receptor signaling pathway"/>
    <property type="evidence" value="ECO:0007669"/>
    <property type="project" value="Ensembl"/>
</dbReference>
<evidence type="ECO:0000256" key="4">
    <source>
        <dbReference type="ARBA" id="ARBA00022685"/>
    </source>
</evidence>
<keyword evidence="4" id="KW-0165">Cleavage on pair of basic residues</keyword>
<dbReference type="GO" id="GO:0010460">
    <property type="term" value="P:positive regulation of heart rate"/>
    <property type="evidence" value="ECO:0007669"/>
    <property type="project" value="Ensembl"/>
</dbReference>
<dbReference type="GO" id="GO:0002031">
    <property type="term" value="P:G protein-coupled receptor internalization"/>
    <property type="evidence" value="ECO:0007669"/>
    <property type="project" value="Ensembl"/>
</dbReference>
<dbReference type="GO" id="GO:0005615">
    <property type="term" value="C:extracellular space"/>
    <property type="evidence" value="ECO:0007669"/>
    <property type="project" value="Ensembl"/>
</dbReference>
<dbReference type="GO" id="GO:0008283">
    <property type="term" value="P:cell population proliferation"/>
    <property type="evidence" value="ECO:0007669"/>
    <property type="project" value="Ensembl"/>
</dbReference>
<protein>
    <recommendedName>
        <fullName evidence="9">Pro-adrenomedullin</fullName>
    </recommendedName>
</protein>
<dbReference type="GO" id="GO:0060670">
    <property type="term" value="P:branching involved in labyrinthine layer morphogenesis"/>
    <property type="evidence" value="ECO:0007669"/>
    <property type="project" value="Ensembl"/>
</dbReference>
<evidence type="ECO:0000256" key="6">
    <source>
        <dbReference type="ARBA" id="ARBA00022729"/>
    </source>
</evidence>
<evidence type="ECO:0000256" key="5">
    <source>
        <dbReference type="ARBA" id="ARBA00022702"/>
    </source>
</evidence>
<dbReference type="GO" id="GO:0031700">
    <property type="term" value="F:adrenomedullin receptor binding"/>
    <property type="evidence" value="ECO:0007669"/>
    <property type="project" value="Ensembl"/>
</dbReference>
<dbReference type="GO" id="GO:0045766">
    <property type="term" value="P:positive regulation of angiogenesis"/>
    <property type="evidence" value="ECO:0007669"/>
    <property type="project" value="Ensembl"/>
</dbReference>
<dbReference type="GO" id="GO:0007507">
    <property type="term" value="P:heart development"/>
    <property type="evidence" value="ECO:0007669"/>
    <property type="project" value="Ensembl"/>
</dbReference>
<dbReference type="GO" id="GO:0060712">
    <property type="term" value="P:spongiotrophoblast layer development"/>
    <property type="evidence" value="ECO:0007669"/>
    <property type="project" value="Ensembl"/>
</dbReference>
<dbReference type="GO" id="GO:0007189">
    <property type="term" value="P:adenylate cyclase-activating G protein-coupled receptor signaling pathway"/>
    <property type="evidence" value="ECO:0007669"/>
    <property type="project" value="Ensembl"/>
</dbReference>
<reference evidence="12" key="2">
    <citation type="submission" date="2025-09" db="UniProtKB">
        <authorList>
            <consortium name="Ensembl"/>
        </authorList>
    </citation>
    <scope>IDENTIFICATION</scope>
</reference>
<comment type="subcellular location">
    <subcellularLocation>
        <location evidence="1">Secreted</location>
    </subcellularLocation>
</comment>
<evidence type="ECO:0000256" key="8">
    <source>
        <dbReference type="ARBA" id="ARBA00023157"/>
    </source>
</evidence>
<dbReference type="GO" id="GO:0001843">
    <property type="term" value="P:neural tube closure"/>
    <property type="evidence" value="ECO:0007669"/>
    <property type="project" value="Ensembl"/>
</dbReference>
<dbReference type="GO" id="GO:0048589">
    <property type="term" value="P:developmental growth"/>
    <property type="evidence" value="ECO:0007669"/>
    <property type="project" value="Ensembl"/>
</dbReference>
<dbReference type="InterPro" id="IPR001710">
    <property type="entry name" value="Pro-ADM"/>
</dbReference>
<keyword evidence="5" id="KW-0372">Hormone</keyword>
<evidence type="ECO:0000313" key="13">
    <source>
        <dbReference type="Proteomes" id="UP000694381"/>
    </source>
</evidence>
<dbReference type="GO" id="GO:0001570">
    <property type="term" value="P:vasculogenesis"/>
    <property type="evidence" value="ECO:0007669"/>
    <property type="project" value="Ensembl"/>
</dbReference>
<dbReference type="GO" id="GO:0045906">
    <property type="term" value="P:negative regulation of vasoconstriction"/>
    <property type="evidence" value="ECO:0007669"/>
    <property type="project" value="Ensembl"/>
</dbReference>
<evidence type="ECO:0000256" key="3">
    <source>
        <dbReference type="ARBA" id="ARBA00022525"/>
    </source>
</evidence>
<organism evidence="12 13">
    <name type="scientific">Nannospalax galili</name>
    <name type="common">Northern Israeli blind subterranean mole rat</name>
    <name type="synonym">Spalax galili</name>
    <dbReference type="NCBI Taxonomy" id="1026970"/>
    <lineage>
        <taxon>Eukaryota</taxon>
        <taxon>Metazoa</taxon>
        <taxon>Chordata</taxon>
        <taxon>Craniata</taxon>
        <taxon>Vertebrata</taxon>
        <taxon>Euteleostomi</taxon>
        <taxon>Mammalia</taxon>
        <taxon>Eutheria</taxon>
        <taxon>Euarchontoglires</taxon>
        <taxon>Glires</taxon>
        <taxon>Rodentia</taxon>
        <taxon>Myomorpha</taxon>
        <taxon>Muroidea</taxon>
        <taxon>Spalacidae</taxon>
        <taxon>Spalacinae</taxon>
        <taxon>Nannospalax</taxon>
    </lineage>
</organism>
<dbReference type="InterPro" id="IPR051665">
    <property type="entry name" value="Adrenomedullin-reg_peptide"/>
</dbReference>
<reference evidence="12" key="1">
    <citation type="submission" date="2025-08" db="UniProtKB">
        <authorList>
            <consortium name="Ensembl"/>
        </authorList>
    </citation>
    <scope>IDENTIFICATION</scope>
</reference>
<keyword evidence="6" id="KW-0732">Signal</keyword>
<dbReference type="Proteomes" id="UP000694381">
    <property type="component" value="Unassembled WGS sequence"/>
</dbReference>
<dbReference type="GO" id="GO:0005179">
    <property type="term" value="F:hormone activity"/>
    <property type="evidence" value="ECO:0007669"/>
    <property type="project" value="UniProtKB-KW"/>
</dbReference>
<sequence length="219" mass="23997">MAERTRGPPLALRASPGRSSWPECLHSAPRSFPGSLRIITMKLLSIALMLLCSLAFLGADTVRLDVASEFRKKWNKWALSRGKRELPVSSNPTGLADLKAGPVQALVLPQDVKGASGSLQASSADTSRIRVKRYRQMKNNFQGSRSPGCRFGTCTVQKLAHQIYQFTDKDKDGVAPRNKISPQGYGRRRRRALPEALQARTLVSSQPQTLAARSSGQTP</sequence>
<comment type="function">
    <text evidence="10">ADM function is mediated by the CALCRL-RAMP2 and CALCRL-RAMP3 receptor complexes with ADM showing the highest potency for the CALCRL-RAMP2 complex.</text>
</comment>
<gene>
    <name evidence="12" type="primary">Adm</name>
</gene>
<dbReference type="OMA" id="QSFLYCC"/>
<keyword evidence="13" id="KW-1185">Reference proteome</keyword>
<keyword evidence="3" id="KW-0964">Secreted</keyword>
<dbReference type="PANTHER" id="PTHR23414:SF3">
    <property type="entry name" value="PRO-ADRENOMEDULLIN"/>
    <property type="match status" value="1"/>
</dbReference>
<dbReference type="PRINTS" id="PR00801">
    <property type="entry name" value="ADRENOMEDULN"/>
</dbReference>
<name>A0A8C6QPA9_NANGA</name>
<keyword evidence="7" id="KW-0027">Amidation</keyword>
<evidence type="ECO:0000256" key="2">
    <source>
        <dbReference type="ARBA" id="ARBA00010575"/>
    </source>
</evidence>
<evidence type="ECO:0000313" key="12">
    <source>
        <dbReference type="Ensembl" id="ENSNGAP00000007002.1"/>
    </source>
</evidence>
<dbReference type="GO" id="GO:0097084">
    <property type="term" value="P:vascular associated smooth muscle cell development"/>
    <property type="evidence" value="ECO:0007669"/>
    <property type="project" value="Ensembl"/>
</dbReference>
<evidence type="ECO:0000256" key="10">
    <source>
        <dbReference type="ARBA" id="ARBA00049577"/>
    </source>
</evidence>
<dbReference type="GO" id="GO:0043116">
    <property type="term" value="P:negative regulation of vascular permeability"/>
    <property type="evidence" value="ECO:0007669"/>
    <property type="project" value="Ensembl"/>
</dbReference>
<dbReference type="GO" id="GO:0035809">
    <property type="term" value="P:regulation of urine volume"/>
    <property type="evidence" value="ECO:0007669"/>
    <property type="project" value="Ensembl"/>
</dbReference>
<dbReference type="GeneTree" id="ENSGT00940000154380"/>
<evidence type="ECO:0000256" key="9">
    <source>
        <dbReference type="ARBA" id="ARBA00023472"/>
    </source>
</evidence>
<dbReference type="GO" id="GO:0005737">
    <property type="term" value="C:cytoplasm"/>
    <property type="evidence" value="ECO:0007669"/>
    <property type="project" value="Ensembl"/>
</dbReference>
<dbReference type="Pfam" id="PF00214">
    <property type="entry name" value="Calc_CGRP_IAPP"/>
    <property type="match status" value="1"/>
</dbReference>
<evidence type="ECO:0000256" key="11">
    <source>
        <dbReference type="SAM" id="MobiDB-lite"/>
    </source>
</evidence>
<dbReference type="Ensembl" id="ENSNGAT00000012448.1">
    <property type="protein sequence ID" value="ENSNGAP00000007002.1"/>
    <property type="gene ID" value="ENSNGAG00000010356.1"/>
</dbReference>
<feature type="region of interest" description="Disordered" evidence="11">
    <location>
        <begin position="170"/>
        <end position="219"/>
    </location>
</feature>
<feature type="compositionally biased region" description="Polar residues" evidence="11">
    <location>
        <begin position="201"/>
        <end position="219"/>
    </location>
</feature>
<dbReference type="PANTHER" id="PTHR23414">
    <property type="entry name" value="ADRENOMEDULLIN, ADM"/>
    <property type="match status" value="1"/>
</dbReference>